<dbReference type="PROSITE" id="PS51257">
    <property type="entry name" value="PROKAR_LIPOPROTEIN"/>
    <property type="match status" value="1"/>
</dbReference>
<keyword evidence="1" id="KW-0732">Signal</keyword>
<evidence type="ECO:0008006" key="4">
    <source>
        <dbReference type="Google" id="ProtNLM"/>
    </source>
</evidence>
<organism evidence="2 3">
    <name type="scientific">Sodaliphilus pleomorphus</name>
    <dbReference type="NCBI Taxonomy" id="2606626"/>
    <lineage>
        <taxon>Bacteria</taxon>
        <taxon>Pseudomonadati</taxon>
        <taxon>Bacteroidota</taxon>
        <taxon>Bacteroidia</taxon>
        <taxon>Bacteroidales</taxon>
        <taxon>Muribaculaceae</taxon>
        <taxon>Sodaliphilus</taxon>
    </lineage>
</organism>
<dbReference type="AlphaFoldDB" id="A0A6L5XAY2"/>
<accession>A0A6L5XAY2</accession>
<evidence type="ECO:0000313" key="3">
    <source>
        <dbReference type="Proteomes" id="UP000483362"/>
    </source>
</evidence>
<proteinExistence type="predicted"/>
<comment type="caution">
    <text evidence="2">The sequence shown here is derived from an EMBL/GenBank/DDBJ whole genome shotgun (WGS) entry which is preliminary data.</text>
</comment>
<reference evidence="2 3" key="1">
    <citation type="submission" date="2019-08" db="EMBL/GenBank/DDBJ databases">
        <title>In-depth cultivation of the pig gut microbiome towards novel bacterial diversity and tailored functional studies.</title>
        <authorList>
            <person name="Wylensek D."/>
            <person name="Hitch T.C.A."/>
            <person name="Clavel T."/>
        </authorList>
    </citation>
    <scope>NUCLEOTIDE SEQUENCE [LARGE SCALE GENOMIC DNA]</scope>
    <source>
        <strain evidence="2 3">Oil-RF-744-WCA-WT-10</strain>
    </source>
</reference>
<sequence>MMKKTLALLMTLAVVLLGMSSCSDNDEKDLLSFSFKGGTVKALGPDSLTYDANCNVDITVSKDNRLTMTISNLTLSAKNSKLPVTLQLTSDQLSASMRDINYIAFKGDKIASNIFVITNIEGNINLAEHSVHATWLLNGSQQMTFDSKIDVQALLNYLALMQNRG</sequence>
<gene>
    <name evidence="2" type="ORF">FYJ29_07500</name>
</gene>
<evidence type="ECO:0000313" key="2">
    <source>
        <dbReference type="EMBL" id="MSS17599.1"/>
    </source>
</evidence>
<dbReference type="RefSeq" id="WP_154328564.1">
    <property type="nucleotide sequence ID" value="NZ_CP045696.1"/>
</dbReference>
<dbReference type="Proteomes" id="UP000483362">
    <property type="component" value="Unassembled WGS sequence"/>
</dbReference>
<dbReference type="EMBL" id="VULT01000010">
    <property type="protein sequence ID" value="MSS17599.1"/>
    <property type="molecule type" value="Genomic_DNA"/>
</dbReference>
<feature type="signal peptide" evidence="1">
    <location>
        <begin position="1"/>
        <end position="23"/>
    </location>
</feature>
<name>A0A6L5XAY2_9BACT</name>
<evidence type="ECO:0000256" key="1">
    <source>
        <dbReference type="SAM" id="SignalP"/>
    </source>
</evidence>
<protein>
    <recommendedName>
        <fullName evidence="4">Lipoprotein</fullName>
    </recommendedName>
</protein>
<feature type="chain" id="PRO_5026995258" description="Lipoprotein" evidence="1">
    <location>
        <begin position="24"/>
        <end position="165"/>
    </location>
</feature>
<keyword evidence="3" id="KW-1185">Reference proteome</keyword>